<sequence>MSGFFFLSQGRAPPHKQQANRWLVHQQLLRWWGRVVRLRHLPTNVYSSLDQRVTLTPTTYLLHKEPGLLSLPLPEGTITYTESLGLALPCRDILIRPSRNVSFFVGCPSYLY</sequence>
<protein>
    <submittedName>
        <fullName evidence="1">Uncharacterized protein</fullName>
    </submittedName>
</protein>
<keyword evidence="1" id="KW-0496">Mitochondrion</keyword>
<dbReference type="EMBL" id="LKAM01000001">
    <property type="protein sequence ID" value="KUM51181.1"/>
    <property type="molecule type" value="Genomic_DNA"/>
</dbReference>
<evidence type="ECO:0000313" key="1">
    <source>
        <dbReference type="EMBL" id="KUM51181.1"/>
    </source>
</evidence>
<reference evidence="1" key="1">
    <citation type="journal article" date="2015" name="Genome Biol. Evol.">
        <title>Organellar Genomes of White Spruce (Picea glauca): Assembly and Annotation.</title>
        <authorList>
            <person name="Jackman S.D."/>
            <person name="Warren R.L."/>
            <person name="Gibb E.A."/>
            <person name="Vandervalk B.P."/>
            <person name="Mohamadi H."/>
            <person name="Chu J."/>
            <person name="Raymond A."/>
            <person name="Pleasance S."/>
            <person name="Coope R."/>
            <person name="Wildung M.R."/>
            <person name="Ritland C.E."/>
            <person name="Bousquet J."/>
            <person name="Jones S.J."/>
            <person name="Bohlmann J."/>
            <person name="Birol I."/>
        </authorList>
    </citation>
    <scope>NUCLEOTIDE SEQUENCE [LARGE SCALE GENOMIC DNA]</scope>
    <source>
        <tissue evidence="1">Flushing bud</tissue>
    </source>
</reference>
<name>A0A101M4Z1_PICGL</name>
<proteinExistence type="predicted"/>
<organism evidence="1">
    <name type="scientific">Picea glauca</name>
    <name type="common">White spruce</name>
    <name type="synonym">Pinus glauca</name>
    <dbReference type="NCBI Taxonomy" id="3330"/>
    <lineage>
        <taxon>Eukaryota</taxon>
        <taxon>Viridiplantae</taxon>
        <taxon>Streptophyta</taxon>
        <taxon>Embryophyta</taxon>
        <taxon>Tracheophyta</taxon>
        <taxon>Spermatophyta</taxon>
        <taxon>Pinopsida</taxon>
        <taxon>Pinidae</taxon>
        <taxon>Conifers I</taxon>
        <taxon>Pinales</taxon>
        <taxon>Pinaceae</taxon>
        <taxon>Picea</taxon>
    </lineage>
</organism>
<gene>
    <name evidence="1" type="ORF">ABT39_MTgene1027</name>
</gene>
<accession>A0A101M4Z1</accession>
<comment type="caution">
    <text evidence="1">The sequence shown here is derived from an EMBL/GenBank/DDBJ whole genome shotgun (WGS) entry which is preliminary data.</text>
</comment>
<geneLocation type="mitochondrion" evidence="1"/>
<dbReference type="AlphaFoldDB" id="A0A101M4Z1"/>